<dbReference type="OrthoDB" id="7571664at2"/>
<name>A0A1N6G1A1_9RHOB</name>
<dbReference type="AlphaFoldDB" id="A0A1N6G1A1"/>
<protein>
    <submittedName>
        <fullName evidence="1">Type VI secretion system secreted protein Hcp</fullName>
    </submittedName>
</protein>
<reference evidence="2" key="1">
    <citation type="submission" date="2016-11" db="EMBL/GenBank/DDBJ databases">
        <authorList>
            <person name="Varghese N."/>
            <person name="Submissions S."/>
        </authorList>
    </citation>
    <scope>NUCLEOTIDE SEQUENCE [LARGE SCALE GENOMIC DNA]</scope>
    <source>
        <strain evidence="2">DSM 29440</strain>
    </source>
</reference>
<dbReference type="SUPFAM" id="SSF141452">
    <property type="entry name" value="Hcp1-like"/>
    <property type="match status" value="1"/>
</dbReference>
<evidence type="ECO:0000313" key="1">
    <source>
        <dbReference type="EMBL" id="SIO01221.1"/>
    </source>
</evidence>
<proteinExistence type="predicted"/>
<gene>
    <name evidence="1" type="ORF">SAMN05444002_2119</name>
</gene>
<dbReference type="Proteomes" id="UP000184932">
    <property type="component" value="Unassembled WGS sequence"/>
</dbReference>
<dbReference type="Pfam" id="PF05638">
    <property type="entry name" value="T6SS_HCP"/>
    <property type="match status" value="1"/>
</dbReference>
<organism evidence="1 2">
    <name type="scientific">Vannielia litorea</name>
    <dbReference type="NCBI Taxonomy" id="1217970"/>
    <lineage>
        <taxon>Bacteria</taxon>
        <taxon>Pseudomonadati</taxon>
        <taxon>Pseudomonadota</taxon>
        <taxon>Alphaproteobacteria</taxon>
        <taxon>Rhodobacterales</taxon>
        <taxon>Paracoccaceae</taxon>
        <taxon>Vannielia</taxon>
    </lineage>
</organism>
<dbReference type="InterPro" id="IPR053165">
    <property type="entry name" value="HSI-I_assembly_Hcp1"/>
</dbReference>
<dbReference type="EMBL" id="FSRL01000001">
    <property type="protein sequence ID" value="SIO01221.1"/>
    <property type="molecule type" value="Genomic_DNA"/>
</dbReference>
<dbReference type="InterPro" id="IPR036624">
    <property type="entry name" value="Hcp1-lik_sf"/>
</dbReference>
<dbReference type="Gene3D" id="2.30.110.20">
    <property type="entry name" value="Hcp1-like"/>
    <property type="match status" value="1"/>
</dbReference>
<accession>A0A1N6G1A1</accession>
<dbReference type="PANTHER" id="PTHR36152">
    <property type="entry name" value="CYTOPLASMIC PROTEIN-RELATED"/>
    <property type="match status" value="1"/>
</dbReference>
<dbReference type="InterPro" id="IPR008514">
    <property type="entry name" value="T6SS_Hcp"/>
</dbReference>
<evidence type="ECO:0000313" key="2">
    <source>
        <dbReference type="Proteomes" id="UP000184932"/>
    </source>
</evidence>
<sequence>MSSGMYMKIEGPNVDGQSKAEGYENWINIESFSLGATQPGRYTTGKEGATKGICTPHDVMVTKETDSSTHMLWNRCFGGEHFKTVKIEVVASVKNKLEPYFRVTLTDAIVSSISGGGAGGGENNMMETLSWNYADILVEYAPKDNTGAMQAFKPAGYNVQTGKHY</sequence>
<dbReference type="STRING" id="1217970.SAMN05444002_2119"/>
<keyword evidence="2" id="KW-1185">Reference proteome</keyword>
<dbReference type="PANTHER" id="PTHR36152:SF1">
    <property type="entry name" value="UBIQUITIN-LIKE DOMAIN-CONTAINING PROTEIN"/>
    <property type="match status" value="1"/>
</dbReference>